<name>A0A1N6YGX4_9EURY</name>
<gene>
    <name evidence="3" type="ORF">BB347_03035</name>
    <name evidence="4" type="ORF">SAMN05421809_0438</name>
</gene>
<dbReference type="KEGG" id="hda:BB347_03035"/>
<reference evidence="4 5" key="2">
    <citation type="submission" date="2017-01" db="EMBL/GenBank/DDBJ databases">
        <authorList>
            <person name="Mah S.A."/>
            <person name="Swanson W.J."/>
            <person name="Moy G.W."/>
            <person name="Vacquier V.D."/>
        </authorList>
    </citation>
    <scope>NUCLEOTIDE SEQUENCE [LARGE SCALE GENOMIC DNA]</scope>
    <source>
        <strain evidence="4 5">CGMCC 1.8909</strain>
    </source>
</reference>
<accession>A0A1N6YGX4</accession>
<keyword evidence="2" id="KW-0472">Membrane</keyword>
<keyword evidence="5" id="KW-1185">Reference proteome</keyword>
<feature type="region of interest" description="Disordered" evidence="1">
    <location>
        <begin position="102"/>
        <end position="179"/>
    </location>
</feature>
<feature type="transmembrane region" description="Helical" evidence="2">
    <location>
        <begin position="74"/>
        <end position="96"/>
    </location>
</feature>
<dbReference type="Proteomes" id="UP000187321">
    <property type="component" value="Chromosome"/>
</dbReference>
<dbReference type="EMBL" id="CP019327">
    <property type="protein sequence ID" value="APX95671.1"/>
    <property type="molecule type" value="Genomic_DNA"/>
</dbReference>
<proteinExistence type="predicted"/>
<reference evidence="3 6" key="1">
    <citation type="submission" date="2017-01" db="EMBL/GenBank/DDBJ databases">
        <title>Complete genome sequence of Haloterrigena daqingensis type strain (JX313T).</title>
        <authorList>
            <person name="Shuang W."/>
        </authorList>
    </citation>
    <scope>NUCLEOTIDE SEQUENCE [LARGE SCALE GENOMIC DNA]</scope>
    <source>
        <strain evidence="3 6">JX313</strain>
    </source>
</reference>
<dbReference type="EMBL" id="FTNP01000001">
    <property type="protein sequence ID" value="SIR13814.1"/>
    <property type="molecule type" value="Genomic_DNA"/>
</dbReference>
<protein>
    <submittedName>
        <fullName evidence="4">Uncharacterized protein</fullName>
    </submittedName>
</protein>
<feature type="compositionally biased region" description="Acidic residues" evidence="1">
    <location>
        <begin position="146"/>
        <end position="157"/>
    </location>
</feature>
<dbReference type="STRING" id="588898.BB347_03035"/>
<feature type="transmembrane region" description="Helical" evidence="2">
    <location>
        <begin position="12"/>
        <end position="31"/>
    </location>
</feature>
<dbReference type="RefSeq" id="WP_076578516.1">
    <property type="nucleotide sequence ID" value="NZ_CP019327.1"/>
</dbReference>
<keyword evidence="2" id="KW-1133">Transmembrane helix</keyword>
<evidence type="ECO:0000313" key="4">
    <source>
        <dbReference type="EMBL" id="SIR13814.1"/>
    </source>
</evidence>
<evidence type="ECO:0000313" key="3">
    <source>
        <dbReference type="EMBL" id="APX95671.1"/>
    </source>
</evidence>
<dbReference type="OrthoDB" id="214784at2157"/>
<evidence type="ECO:0000256" key="2">
    <source>
        <dbReference type="SAM" id="Phobius"/>
    </source>
</evidence>
<dbReference type="GeneID" id="30954884"/>
<keyword evidence="2" id="KW-0812">Transmembrane</keyword>
<organism evidence="4 5">
    <name type="scientific">Natronorubrum daqingense</name>
    <dbReference type="NCBI Taxonomy" id="588898"/>
    <lineage>
        <taxon>Archaea</taxon>
        <taxon>Methanobacteriati</taxon>
        <taxon>Methanobacteriota</taxon>
        <taxon>Stenosarchaea group</taxon>
        <taxon>Halobacteria</taxon>
        <taxon>Halobacteriales</taxon>
        <taxon>Natrialbaceae</taxon>
        <taxon>Natronorubrum</taxon>
    </lineage>
</organism>
<evidence type="ECO:0000313" key="5">
    <source>
        <dbReference type="Proteomes" id="UP000185687"/>
    </source>
</evidence>
<evidence type="ECO:0000256" key="1">
    <source>
        <dbReference type="SAM" id="MobiDB-lite"/>
    </source>
</evidence>
<dbReference type="Proteomes" id="UP000185687">
    <property type="component" value="Unassembled WGS sequence"/>
</dbReference>
<sequence>MTTGPKLKLGKTLVPGLLAVALFALMALVVLNTPFDSMADGGFEAESITAAIGYSLFNFDALQQSDGVPGTEPFLAAFLLIAVALDAALDASLVLAKREEDGEPVSALGSIGPSDAAPGTGSGDSSGFSHPGPAATDGGTGGADGTTDDVATDDGDDGVAAGPDADADDDDASSGGEDR</sequence>
<dbReference type="AlphaFoldDB" id="A0A1N6YGX4"/>
<evidence type="ECO:0000313" key="6">
    <source>
        <dbReference type="Proteomes" id="UP000187321"/>
    </source>
</evidence>